<gene>
    <name evidence="3" type="ORF">KOW79_018364</name>
</gene>
<feature type="domain" description="V-SNARE coiled-coil homology" evidence="2">
    <location>
        <begin position="7"/>
        <end position="67"/>
    </location>
</feature>
<keyword evidence="4" id="KW-1185">Reference proteome</keyword>
<dbReference type="InterPro" id="IPR042855">
    <property type="entry name" value="V_SNARE_CC"/>
</dbReference>
<dbReference type="PROSITE" id="PS50892">
    <property type="entry name" value="V_SNARE"/>
    <property type="match status" value="1"/>
</dbReference>
<dbReference type="OrthoDB" id="190375at2759"/>
<sequence length="106" mass="12309">MEKGESRLQQLQGDVEDTKVIMVETYNKAIDRRINLEDTEERAEALLESSRRFQRTSRKVREKETGGPQLQQIQMDVEEVRLKLCNEANDLQKRADALCESVNIKS</sequence>
<evidence type="ECO:0000313" key="4">
    <source>
        <dbReference type="Proteomes" id="UP000824219"/>
    </source>
</evidence>
<proteinExistence type="predicted"/>
<keyword evidence="1" id="KW-0175">Coiled coil</keyword>
<dbReference type="SUPFAM" id="SSF58038">
    <property type="entry name" value="SNARE fusion complex"/>
    <property type="match status" value="1"/>
</dbReference>
<name>A0A9D3NA08_9TELE</name>
<accession>A0A9D3NA08</accession>
<evidence type="ECO:0000259" key="2">
    <source>
        <dbReference type="PROSITE" id="PS50892"/>
    </source>
</evidence>
<dbReference type="EMBL" id="JAHKSW010000022">
    <property type="protein sequence ID" value="KAG7318609.1"/>
    <property type="molecule type" value="Genomic_DNA"/>
</dbReference>
<dbReference type="Proteomes" id="UP000824219">
    <property type="component" value="Linkage Group LG22"/>
</dbReference>
<organism evidence="3 4">
    <name type="scientific">Hemibagrus wyckioides</name>
    <dbReference type="NCBI Taxonomy" id="337641"/>
    <lineage>
        <taxon>Eukaryota</taxon>
        <taxon>Metazoa</taxon>
        <taxon>Chordata</taxon>
        <taxon>Craniata</taxon>
        <taxon>Vertebrata</taxon>
        <taxon>Euteleostomi</taxon>
        <taxon>Actinopterygii</taxon>
        <taxon>Neopterygii</taxon>
        <taxon>Teleostei</taxon>
        <taxon>Ostariophysi</taxon>
        <taxon>Siluriformes</taxon>
        <taxon>Bagridae</taxon>
        <taxon>Hemibagrus</taxon>
    </lineage>
</organism>
<comment type="caution">
    <text evidence="3">The sequence shown here is derived from an EMBL/GenBank/DDBJ whole genome shotgun (WGS) entry which is preliminary data.</text>
</comment>
<reference evidence="3 4" key="1">
    <citation type="submission" date="2021-06" db="EMBL/GenBank/DDBJ databases">
        <title>Chromosome-level genome assembly of the red-tail catfish (Hemibagrus wyckioides).</title>
        <authorList>
            <person name="Shao F."/>
        </authorList>
    </citation>
    <scope>NUCLEOTIDE SEQUENCE [LARGE SCALE GENOMIC DNA]</scope>
    <source>
        <strain evidence="3">EC202008001</strain>
        <tissue evidence="3">Blood</tissue>
    </source>
</reference>
<protein>
    <recommendedName>
        <fullName evidence="2">V-SNARE coiled-coil homology domain-containing protein</fullName>
    </recommendedName>
</protein>
<dbReference type="CDD" id="cd15843">
    <property type="entry name" value="R-SNARE"/>
    <property type="match status" value="1"/>
</dbReference>
<dbReference type="Gene3D" id="1.20.5.110">
    <property type="match status" value="1"/>
</dbReference>
<evidence type="ECO:0000256" key="1">
    <source>
        <dbReference type="PROSITE-ProRule" id="PRU00290"/>
    </source>
</evidence>
<dbReference type="Pfam" id="PF00957">
    <property type="entry name" value="Synaptobrevin"/>
    <property type="match status" value="1"/>
</dbReference>
<evidence type="ECO:0000313" key="3">
    <source>
        <dbReference type="EMBL" id="KAG7318609.1"/>
    </source>
</evidence>
<dbReference type="AlphaFoldDB" id="A0A9D3NA08"/>